<sequence>MSEYEREDGEGNRTGREYEEGSENGENLEEIISQLLQNKLQLQKLLLSKQRRGLMRKLPLRYETSDTENEDGPFKANGSYAGSDAGDTLRHEDVGDYVDFYFNGMGKEGECATHTESANVSSSECQSIYSSAVSVHQTCDNKSLSSEKKTKPVRRSSSDLSFKKMPTLKKMNSNYDNLLNIWSTIRGKSPEKRQSGAFQQAKTSQTPTATLERPRLRRAQSFSAEKCLSNNHENIYVSAAQLTPQPHTAPAETSKPPEVWVRDESPRENRERPVTIAFYNSNEVSLSALEQYLNQPRPPRRCSERFPYDTEDNMTDYSMTPHMSMDNILSIHPEHKIYKSTNNKSTLKTVLNKITSPRNNKTVSEPSGSVYNYSIESELDKGVDKRASKMVYNMARQCSKTLKERIKQIRAEDIEKAPVPKSPTENVYALPMYKQGSSSIGARLAGTNEPSDYAVPRIRPLDQKPNDASADSYYERSFEAIENLETEIFRDSAIYSDPEDTESPPNSLNQERPSTSPKSKTPNSKKFSPRSSTKVTKKAVSPSRHASPEIVVTPEESSAAAEAESTSSSGVASISPRSSPQSKKVPPPVPAKPDSIKTKRPCGNLIMQQLKNLEECTKSSRDDQNSSPSFDGFRSLDDRRKELEVCRFKGDDGEEPSTSPRGTPERENSADRSSRSPRSPSLMTPPIIKNPITLSPLSLPVTRSSSVPPRLSPRPSLTPESPLPASVGTQSPAGSERASPLPPTCQDVEELDEPRVARVVYKDGGPELSSPVNRDTFQPSRTCAPAIHPPPRHQSSSAQTPAPYTHAANPALPPPPRTPPTPSFRTHAPREPPSLLQTMVSTARAAAVVMAVAVVSAARLAHAAVLPGHDSSGSKLVSPRNEYMHDLNPELVSLLQQTLPEIRDIRIVDGPDGPRLDMPLSGCRDSLDCHHRFTNYLGLLVRMMETGKRRK</sequence>
<feature type="region of interest" description="Disordered" evidence="1">
    <location>
        <begin position="242"/>
        <end position="268"/>
    </location>
</feature>
<dbReference type="OrthoDB" id="1594986at2759"/>
<accession>A0A3R7LZ74</accession>
<feature type="compositionally biased region" description="Basic and acidic residues" evidence="1">
    <location>
        <begin position="9"/>
        <end position="19"/>
    </location>
</feature>
<comment type="caution">
    <text evidence="2">The sequence shown here is derived from an EMBL/GenBank/DDBJ whole genome shotgun (WGS) entry which is preliminary data.</text>
</comment>
<organism evidence="2 3">
    <name type="scientific">Penaeus vannamei</name>
    <name type="common">Whiteleg shrimp</name>
    <name type="synonym">Litopenaeus vannamei</name>
    <dbReference type="NCBI Taxonomy" id="6689"/>
    <lineage>
        <taxon>Eukaryota</taxon>
        <taxon>Metazoa</taxon>
        <taxon>Ecdysozoa</taxon>
        <taxon>Arthropoda</taxon>
        <taxon>Crustacea</taxon>
        <taxon>Multicrustacea</taxon>
        <taxon>Malacostraca</taxon>
        <taxon>Eumalacostraca</taxon>
        <taxon>Eucarida</taxon>
        <taxon>Decapoda</taxon>
        <taxon>Dendrobranchiata</taxon>
        <taxon>Penaeoidea</taxon>
        <taxon>Penaeidae</taxon>
        <taxon>Penaeus</taxon>
    </lineage>
</organism>
<name>A0A3R7LZ74_PENVA</name>
<reference evidence="2 3" key="1">
    <citation type="submission" date="2018-04" db="EMBL/GenBank/DDBJ databases">
        <authorList>
            <person name="Zhang X."/>
            <person name="Yuan J."/>
            <person name="Li F."/>
            <person name="Xiang J."/>
        </authorList>
    </citation>
    <scope>NUCLEOTIDE SEQUENCE [LARGE SCALE GENOMIC DNA]</scope>
    <source>
        <tissue evidence="2">Muscle</tissue>
    </source>
</reference>
<feature type="compositionally biased region" description="Pro residues" evidence="1">
    <location>
        <begin position="811"/>
        <end position="822"/>
    </location>
</feature>
<dbReference type="EMBL" id="QCYY01002829">
    <property type="protein sequence ID" value="ROT67243.1"/>
    <property type="molecule type" value="Genomic_DNA"/>
</dbReference>
<evidence type="ECO:0000313" key="3">
    <source>
        <dbReference type="Proteomes" id="UP000283509"/>
    </source>
</evidence>
<protein>
    <submittedName>
        <fullName evidence="2">Uncharacterized protein</fullName>
    </submittedName>
</protein>
<dbReference type="Proteomes" id="UP000283509">
    <property type="component" value="Unassembled WGS sequence"/>
</dbReference>
<feature type="region of interest" description="Disordered" evidence="1">
    <location>
        <begin position="62"/>
        <end position="87"/>
    </location>
</feature>
<feature type="region of interest" description="Disordered" evidence="1">
    <location>
        <begin position="140"/>
        <end position="160"/>
    </location>
</feature>
<feature type="compositionally biased region" description="Low complexity" evidence="1">
    <location>
        <begin position="513"/>
        <end position="526"/>
    </location>
</feature>
<proteinExistence type="predicted"/>
<dbReference type="STRING" id="6689.A0A3R7LZ74"/>
<feature type="region of interest" description="Disordered" evidence="1">
    <location>
        <begin position="190"/>
        <end position="216"/>
    </location>
</feature>
<feature type="compositionally biased region" description="Polar residues" evidence="1">
    <location>
        <begin position="196"/>
        <end position="209"/>
    </location>
</feature>
<evidence type="ECO:0000256" key="1">
    <source>
        <dbReference type="SAM" id="MobiDB-lite"/>
    </source>
</evidence>
<feature type="compositionally biased region" description="Polar residues" evidence="1">
    <location>
        <begin position="503"/>
        <end position="512"/>
    </location>
</feature>
<feature type="region of interest" description="Disordered" evidence="1">
    <location>
        <begin position="441"/>
        <end position="471"/>
    </location>
</feature>
<dbReference type="AlphaFoldDB" id="A0A3R7LZ74"/>
<feature type="compositionally biased region" description="Low complexity" evidence="1">
    <location>
        <begin position="555"/>
        <end position="584"/>
    </location>
</feature>
<feature type="compositionally biased region" description="Basic and acidic residues" evidence="1">
    <location>
        <begin position="753"/>
        <end position="765"/>
    </location>
</feature>
<gene>
    <name evidence="2" type="ORF">C7M84_014682</name>
</gene>
<reference evidence="2 3" key="2">
    <citation type="submission" date="2019-01" db="EMBL/GenBank/DDBJ databases">
        <title>The decoding of complex shrimp genome reveals the adaptation for benthos swimmer, frequently molting mechanism and breeding impact on genome.</title>
        <authorList>
            <person name="Sun Y."/>
            <person name="Gao Y."/>
            <person name="Yu Y."/>
        </authorList>
    </citation>
    <scope>NUCLEOTIDE SEQUENCE [LARGE SCALE GENOMIC DNA]</scope>
    <source>
        <tissue evidence="2">Muscle</tissue>
    </source>
</reference>
<feature type="compositionally biased region" description="Polar residues" evidence="1">
    <location>
        <begin position="770"/>
        <end position="781"/>
    </location>
</feature>
<feature type="compositionally biased region" description="Basic and acidic residues" evidence="1">
    <location>
        <begin position="612"/>
        <end position="624"/>
    </location>
</feature>
<feature type="compositionally biased region" description="Low complexity" evidence="1">
    <location>
        <begin position="693"/>
        <end position="724"/>
    </location>
</feature>
<keyword evidence="3" id="KW-1185">Reference proteome</keyword>
<feature type="compositionally biased region" description="Basic and acidic residues" evidence="1">
    <location>
        <begin position="663"/>
        <end position="674"/>
    </location>
</feature>
<feature type="region of interest" description="Disordered" evidence="1">
    <location>
        <begin position="495"/>
        <end position="831"/>
    </location>
</feature>
<feature type="compositionally biased region" description="Polar residues" evidence="1">
    <location>
        <begin position="793"/>
        <end position="802"/>
    </location>
</feature>
<feature type="region of interest" description="Disordered" evidence="1">
    <location>
        <begin position="1"/>
        <end position="25"/>
    </location>
</feature>
<evidence type="ECO:0000313" key="2">
    <source>
        <dbReference type="EMBL" id="ROT67243.1"/>
    </source>
</evidence>
<feature type="compositionally biased region" description="Basic and acidic residues" evidence="1">
    <location>
        <begin position="634"/>
        <end position="651"/>
    </location>
</feature>